<evidence type="ECO:0000256" key="7">
    <source>
        <dbReference type="ARBA" id="ARBA00023136"/>
    </source>
</evidence>
<dbReference type="EMBL" id="NPIC01000001">
    <property type="protein sequence ID" value="RDL41447.1"/>
    <property type="molecule type" value="Genomic_DNA"/>
</dbReference>
<dbReference type="PANTHER" id="PTHR10830:SF0">
    <property type="entry name" value="DOLICHYL-DIPHOSPHOOLIGOSACCHARIDE--PROTEIN GLYCOSYLTRANSFERASE 48 KDA SUBUNIT"/>
    <property type="match status" value="1"/>
</dbReference>
<comment type="pathway">
    <text evidence="2 8">Protein modification; protein glycosylation.</text>
</comment>
<evidence type="ECO:0000256" key="3">
    <source>
        <dbReference type="ARBA" id="ARBA00008743"/>
    </source>
</evidence>
<dbReference type="InterPro" id="IPR005013">
    <property type="entry name" value="DDOST_48_kDa_subunit"/>
</dbReference>
<gene>
    <name evidence="11" type="ORF">BP5553_01426</name>
</gene>
<keyword evidence="11" id="KW-0808">Transferase</keyword>
<reference evidence="11 12" key="1">
    <citation type="journal article" date="2018" name="IMA Fungus">
        <title>IMA Genome-F 9: Draft genome sequence of Annulohypoxylon stygium, Aspergillus mulundensis, Berkeleyomyces basicola (syn. Thielaviopsis basicola), Ceratocystis smalleyi, two Cercospora beticola strains, Coleophoma cylindrospora, Fusarium fracticaudum, Phialophora cf. hyalina, and Morchella septimelata.</title>
        <authorList>
            <person name="Wingfield B.D."/>
            <person name="Bills G.F."/>
            <person name="Dong Y."/>
            <person name="Huang W."/>
            <person name="Nel W.J."/>
            <person name="Swalarsk-Parry B.S."/>
            <person name="Vaghefi N."/>
            <person name="Wilken P.M."/>
            <person name="An Z."/>
            <person name="de Beer Z.W."/>
            <person name="De Vos L."/>
            <person name="Chen L."/>
            <person name="Duong T.A."/>
            <person name="Gao Y."/>
            <person name="Hammerbacher A."/>
            <person name="Kikkert J.R."/>
            <person name="Li Y."/>
            <person name="Li H."/>
            <person name="Li K."/>
            <person name="Li Q."/>
            <person name="Liu X."/>
            <person name="Ma X."/>
            <person name="Naidoo K."/>
            <person name="Pethybridge S.J."/>
            <person name="Sun J."/>
            <person name="Steenkamp E.T."/>
            <person name="van der Nest M.A."/>
            <person name="van Wyk S."/>
            <person name="Wingfield M.J."/>
            <person name="Xiong C."/>
            <person name="Yue Q."/>
            <person name="Zhang X."/>
        </authorList>
    </citation>
    <scope>NUCLEOTIDE SEQUENCE [LARGE SCALE GENOMIC DNA]</scope>
    <source>
        <strain evidence="11 12">BP 5553</strain>
    </source>
</reference>
<dbReference type="GO" id="GO:0016740">
    <property type="term" value="F:transferase activity"/>
    <property type="evidence" value="ECO:0007669"/>
    <property type="project" value="UniProtKB-KW"/>
</dbReference>
<dbReference type="Pfam" id="PF23358">
    <property type="entry name" value="OST48_MD"/>
    <property type="match status" value="1"/>
</dbReference>
<organism evidence="11 12">
    <name type="scientific">Venustampulla echinocandica</name>
    <dbReference type="NCBI Taxonomy" id="2656787"/>
    <lineage>
        <taxon>Eukaryota</taxon>
        <taxon>Fungi</taxon>
        <taxon>Dikarya</taxon>
        <taxon>Ascomycota</taxon>
        <taxon>Pezizomycotina</taxon>
        <taxon>Leotiomycetes</taxon>
        <taxon>Helotiales</taxon>
        <taxon>Pleuroascaceae</taxon>
        <taxon>Venustampulla</taxon>
    </lineage>
</organism>
<evidence type="ECO:0000313" key="11">
    <source>
        <dbReference type="EMBL" id="RDL41447.1"/>
    </source>
</evidence>
<keyword evidence="7 8" id="KW-0472">Membrane</keyword>
<keyword evidence="6 8" id="KW-1133">Transmembrane helix</keyword>
<dbReference type="GeneID" id="43594275"/>
<comment type="function">
    <text evidence="8">Subunit of the oligosaccharyl transferase (OST) complex that catalyzes the initial transfer of a defined glycan (Glc(3)Man(9)GlcNAc(2) in eukaryotes) from the lipid carrier dolichol-pyrophosphate to an asparagine residue within an Asn-X-Ser/Thr consensus motif in nascent polypeptide chains, the first step in protein N-glycosylation. N-glycosylation occurs cotranslationally and the complex associates with the Sec61 complex at the channel-forming translocon complex that mediates protein translocation across the endoplasmic reticulum (ER).</text>
</comment>
<evidence type="ECO:0000256" key="1">
    <source>
        <dbReference type="ARBA" id="ARBA00004479"/>
    </source>
</evidence>
<dbReference type="GO" id="GO:0018279">
    <property type="term" value="P:protein N-linked glycosylation via asparagine"/>
    <property type="evidence" value="ECO:0007669"/>
    <property type="project" value="UniProtKB-UniRule"/>
</dbReference>
<evidence type="ECO:0000256" key="8">
    <source>
        <dbReference type="RuleBase" id="RU361142"/>
    </source>
</evidence>
<dbReference type="InterPro" id="IPR055459">
    <property type="entry name" value="OST48_MD"/>
</dbReference>
<dbReference type="Pfam" id="PF03345">
    <property type="entry name" value="OST48_N"/>
    <property type="match status" value="1"/>
</dbReference>
<feature type="chain" id="PRO_5016487519" description="Dolichyl-diphosphooligosaccharide--protein glycosyltransferase subunit WBP1" evidence="8">
    <location>
        <begin position="19"/>
        <end position="474"/>
    </location>
</feature>
<evidence type="ECO:0000256" key="2">
    <source>
        <dbReference type="ARBA" id="ARBA00004922"/>
    </source>
</evidence>
<feature type="signal peptide" evidence="8">
    <location>
        <begin position="1"/>
        <end position="18"/>
    </location>
</feature>
<keyword evidence="8" id="KW-0732">Signal</keyword>
<dbReference type="OrthoDB" id="29105at2759"/>
<evidence type="ECO:0000259" key="10">
    <source>
        <dbReference type="Pfam" id="PF23358"/>
    </source>
</evidence>
<comment type="similarity">
    <text evidence="3 8">Belongs to the DDOST 48 kDa subunit family.</text>
</comment>
<dbReference type="AlphaFoldDB" id="A0A370U0Z9"/>
<dbReference type="PANTHER" id="PTHR10830">
    <property type="entry name" value="DOLICHYL-DIPHOSPHOOLIGOSACCHARIDE--PROTEIN GLYCOSYLTRANSFERASE 48 KDA SUBUNIT"/>
    <property type="match status" value="1"/>
</dbReference>
<feature type="transmembrane region" description="Helical" evidence="8">
    <location>
        <begin position="435"/>
        <end position="458"/>
    </location>
</feature>
<comment type="caution">
    <text evidence="11">The sequence shown here is derived from an EMBL/GenBank/DDBJ whole genome shotgun (WGS) entry which is preliminary data.</text>
</comment>
<keyword evidence="4 8" id="KW-0812">Transmembrane</keyword>
<evidence type="ECO:0000256" key="4">
    <source>
        <dbReference type="ARBA" id="ARBA00022692"/>
    </source>
</evidence>
<accession>A0A370U0Z9</accession>
<evidence type="ECO:0000259" key="9">
    <source>
        <dbReference type="Pfam" id="PF03345"/>
    </source>
</evidence>
<dbReference type="STRING" id="2656787.A0A370U0Z9"/>
<dbReference type="InterPro" id="IPR055457">
    <property type="entry name" value="OST48_N"/>
</dbReference>
<evidence type="ECO:0000256" key="6">
    <source>
        <dbReference type="ARBA" id="ARBA00022989"/>
    </source>
</evidence>
<dbReference type="RefSeq" id="XP_031874103.1">
    <property type="nucleotide sequence ID" value="XM_032010049.1"/>
</dbReference>
<name>A0A370U0Z9_9HELO</name>
<evidence type="ECO:0000313" key="12">
    <source>
        <dbReference type="Proteomes" id="UP000254866"/>
    </source>
</evidence>
<feature type="domain" description="OST48 N-terminal" evidence="9">
    <location>
        <begin position="25"/>
        <end position="294"/>
    </location>
</feature>
<dbReference type="Proteomes" id="UP000254866">
    <property type="component" value="Unassembled WGS sequence"/>
</dbReference>
<evidence type="ECO:0000256" key="5">
    <source>
        <dbReference type="ARBA" id="ARBA00022824"/>
    </source>
</evidence>
<keyword evidence="12" id="KW-1185">Reference proteome</keyword>
<dbReference type="GO" id="GO:0008250">
    <property type="term" value="C:oligosaccharyltransferase complex"/>
    <property type="evidence" value="ECO:0007669"/>
    <property type="project" value="TreeGrafter"/>
</dbReference>
<sequence>MRWILSFCLLALAAIVQAASSSGNKLLVVLEELAEKSKYTTYLGDLEARGFKITIDSPKNEKVALFELGERAYDHLLLLPSKSKGLGPQFTPKLLLDFVNAGGNILLTLSASNPTPTTVVSLLLELDIHLPTDRTALVVDHFNYDTLSAAEAHDVVLVPRPDSIRPAVKNFFKGDGKGGEVIAFPRGVGQTLGNASPLLTPILRAPRTAYSYNPKEDVEGVEDPFAVGQQLSLITTMQARNSARFTVIGSAEMLENTWFDAKVKRSAGLGDVAAGAKKVQTSNREFVKEVTGWTFKELGVLKVGAIEHHLIEGVADDSIINPKIYRVKNEVTYSIELSEYSWDHWVPFTPPADDVVQLEFSMLSPFHRLPLTPSTTTANSTIYTTSFKLPDQHGIFNFKINYKRPFLTNLEEKNTVTVRHFAHDEWPRSWAISGAWPWLTGIGVTVTGWVAFVALWLWSKPVPLKLTTSGKKIQ</sequence>
<feature type="domain" description="OST48 middle" evidence="10">
    <location>
        <begin position="320"/>
        <end position="460"/>
    </location>
</feature>
<comment type="subunit">
    <text evidence="8">Component of the oligosaccharyltransferase (OST) complex.</text>
</comment>
<comment type="subcellular location">
    <subcellularLocation>
        <location evidence="8">Endoplasmic reticulum membrane</location>
        <topology evidence="8">Single-pass type I membrane protein</topology>
    </subcellularLocation>
    <subcellularLocation>
        <location evidence="1">Membrane</location>
        <topology evidence="1">Single-pass type I membrane protein</topology>
    </subcellularLocation>
</comment>
<dbReference type="UniPathway" id="UPA00378"/>
<keyword evidence="5 8" id="KW-0256">Endoplasmic reticulum</keyword>
<proteinExistence type="inferred from homology"/>
<protein>
    <recommendedName>
        <fullName evidence="8">Dolichyl-diphosphooligosaccharide--protein glycosyltransferase subunit WBP1</fullName>
        <shortName evidence="8">Oligosaccharyl transferase subunit WBP1</shortName>
    </recommendedName>
</protein>